<accession>A0A565B408</accession>
<proteinExistence type="predicted"/>
<sequence>MYLEEEGDRFYLAEIFLQSLVSPVGGVELTRAENIGQTAVMASVLAGNVEINYP</sequence>
<gene>
    <name evidence="1" type="ORF">ANE_LOCUS6851</name>
</gene>
<keyword evidence="2" id="KW-1185">Reference proteome</keyword>
<dbReference type="Proteomes" id="UP000489600">
    <property type="component" value="Unassembled WGS sequence"/>
</dbReference>
<name>A0A565B408_9BRAS</name>
<evidence type="ECO:0000313" key="2">
    <source>
        <dbReference type="Proteomes" id="UP000489600"/>
    </source>
</evidence>
<comment type="caution">
    <text evidence="1">The sequence shown here is derived from an EMBL/GenBank/DDBJ whole genome shotgun (WGS) entry which is preliminary data.</text>
</comment>
<protein>
    <submittedName>
        <fullName evidence="1">Uncharacterized protein</fullName>
    </submittedName>
</protein>
<organism evidence="1 2">
    <name type="scientific">Arabis nemorensis</name>
    <dbReference type="NCBI Taxonomy" id="586526"/>
    <lineage>
        <taxon>Eukaryota</taxon>
        <taxon>Viridiplantae</taxon>
        <taxon>Streptophyta</taxon>
        <taxon>Embryophyta</taxon>
        <taxon>Tracheophyta</taxon>
        <taxon>Spermatophyta</taxon>
        <taxon>Magnoliopsida</taxon>
        <taxon>eudicotyledons</taxon>
        <taxon>Gunneridae</taxon>
        <taxon>Pentapetalae</taxon>
        <taxon>rosids</taxon>
        <taxon>malvids</taxon>
        <taxon>Brassicales</taxon>
        <taxon>Brassicaceae</taxon>
        <taxon>Arabideae</taxon>
        <taxon>Arabis</taxon>
    </lineage>
</organism>
<reference evidence="1" key="1">
    <citation type="submission" date="2019-07" db="EMBL/GenBank/DDBJ databases">
        <authorList>
            <person name="Dittberner H."/>
        </authorList>
    </citation>
    <scope>NUCLEOTIDE SEQUENCE [LARGE SCALE GENOMIC DNA]</scope>
</reference>
<dbReference type="AlphaFoldDB" id="A0A565B408"/>
<dbReference type="EMBL" id="CABITT030000003">
    <property type="protein sequence ID" value="VVA96406.1"/>
    <property type="molecule type" value="Genomic_DNA"/>
</dbReference>
<evidence type="ECO:0000313" key="1">
    <source>
        <dbReference type="EMBL" id="VVA96406.1"/>
    </source>
</evidence>